<dbReference type="Proteomes" id="UP000307440">
    <property type="component" value="Unassembled WGS sequence"/>
</dbReference>
<dbReference type="EMBL" id="ML210164">
    <property type="protein sequence ID" value="TFK27458.1"/>
    <property type="molecule type" value="Genomic_DNA"/>
</dbReference>
<name>A0A5C3L455_COPMA</name>
<reference evidence="2 3" key="1">
    <citation type="journal article" date="2019" name="Nat. Ecol. Evol.">
        <title>Megaphylogeny resolves global patterns of mushroom evolution.</title>
        <authorList>
            <person name="Varga T."/>
            <person name="Krizsan K."/>
            <person name="Foldi C."/>
            <person name="Dima B."/>
            <person name="Sanchez-Garcia M."/>
            <person name="Sanchez-Ramirez S."/>
            <person name="Szollosi G.J."/>
            <person name="Szarkandi J.G."/>
            <person name="Papp V."/>
            <person name="Albert L."/>
            <person name="Andreopoulos W."/>
            <person name="Angelini C."/>
            <person name="Antonin V."/>
            <person name="Barry K.W."/>
            <person name="Bougher N.L."/>
            <person name="Buchanan P."/>
            <person name="Buyck B."/>
            <person name="Bense V."/>
            <person name="Catcheside P."/>
            <person name="Chovatia M."/>
            <person name="Cooper J."/>
            <person name="Damon W."/>
            <person name="Desjardin D."/>
            <person name="Finy P."/>
            <person name="Geml J."/>
            <person name="Haridas S."/>
            <person name="Hughes K."/>
            <person name="Justo A."/>
            <person name="Karasinski D."/>
            <person name="Kautmanova I."/>
            <person name="Kiss B."/>
            <person name="Kocsube S."/>
            <person name="Kotiranta H."/>
            <person name="LaButti K.M."/>
            <person name="Lechner B.E."/>
            <person name="Liimatainen K."/>
            <person name="Lipzen A."/>
            <person name="Lukacs Z."/>
            <person name="Mihaltcheva S."/>
            <person name="Morgado L.N."/>
            <person name="Niskanen T."/>
            <person name="Noordeloos M.E."/>
            <person name="Ohm R.A."/>
            <person name="Ortiz-Santana B."/>
            <person name="Ovrebo C."/>
            <person name="Racz N."/>
            <person name="Riley R."/>
            <person name="Savchenko A."/>
            <person name="Shiryaev A."/>
            <person name="Soop K."/>
            <person name="Spirin V."/>
            <person name="Szebenyi C."/>
            <person name="Tomsovsky M."/>
            <person name="Tulloss R.E."/>
            <person name="Uehling J."/>
            <person name="Grigoriev I.V."/>
            <person name="Vagvolgyi C."/>
            <person name="Papp T."/>
            <person name="Martin F.M."/>
            <person name="Miettinen O."/>
            <person name="Hibbett D.S."/>
            <person name="Nagy L.G."/>
        </authorList>
    </citation>
    <scope>NUCLEOTIDE SEQUENCE [LARGE SCALE GENOMIC DNA]</scope>
    <source>
        <strain evidence="2 3">CBS 121175</strain>
    </source>
</reference>
<feature type="region of interest" description="Disordered" evidence="1">
    <location>
        <begin position="19"/>
        <end position="59"/>
    </location>
</feature>
<dbReference type="OrthoDB" id="3258262at2759"/>
<feature type="compositionally biased region" description="Low complexity" evidence="1">
    <location>
        <begin position="140"/>
        <end position="156"/>
    </location>
</feature>
<keyword evidence="3" id="KW-1185">Reference proteome</keyword>
<evidence type="ECO:0000313" key="3">
    <source>
        <dbReference type="Proteomes" id="UP000307440"/>
    </source>
</evidence>
<protein>
    <submittedName>
        <fullName evidence="2">Uncharacterized protein</fullName>
    </submittedName>
</protein>
<gene>
    <name evidence="2" type="ORF">FA15DRAFT_169368</name>
</gene>
<evidence type="ECO:0000313" key="2">
    <source>
        <dbReference type="EMBL" id="TFK27458.1"/>
    </source>
</evidence>
<feature type="region of interest" description="Disordered" evidence="1">
    <location>
        <begin position="140"/>
        <end position="165"/>
    </location>
</feature>
<accession>A0A5C3L455</accession>
<dbReference type="AlphaFoldDB" id="A0A5C3L455"/>
<evidence type="ECO:0000256" key="1">
    <source>
        <dbReference type="SAM" id="MobiDB-lite"/>
    </source>
</evidence>
<proteinExistence type="predicted"/>
<sequence length="300" mass="33924">MDPRETNNLLEEGVRYRFNGQIPPPRMRARDDTKRQGVYFPSLSSNQPDLNKPLPTPSEEFELEEWNTAKESDGLDDHSSEGSTWEFKALPSSERRSYCSRSPRRSTLRSNLSTAAMEMVARYRAGMPLDMVLSEDCISPSASTRTTRSTMSATSPEQERLGPYDGNPYDENLAKKDLIPYCRQSRADALFQSSTEAHGVMQAQRVSPQDPITCVRPGCKDLLRNVDALARHLHIHNIHDSTIICNLCKNVFETEEELAKHICRRRSRINSFTAIVQEVGSPIKETFARVINKVGSIYGQ</sequence>
<organism evidence="2 3">
    <name type="scientific">Coprinopsis marcescibilis</name>
    <name type="common">Agaric fungus</name>
    <name type="synonym">Psathyrella marcescibilis</name>
    <dbReference type="NCBI Taxonomy" id="230819"/>
    <lineage>
        <taxon>Eukaryota</taxon>
        <taxon>Fungi</taxon>
        <taxon>Dikarya</taxon>
        <taxon>Basidiomycota</taxon>
        <taxon>Agaricomycotina</taxon>
        <taxon>Agaricomycetes</taxon>
        <taxon>Agaricomycetidae</taxon>
        <taxon>Agaricales</taxon>
        <taxon>Agaricineae</taxon>
        <taxon>Psathyrellaceae</taxon>
        <taxon>Coprinopsis</taxon>
    </lineage>
</organism>